<dbReference type="InterPro" id="IPR004143">
    <property type="entry name" value="BPL_LPL_catalytic"/>
</dbReference>
<dbReference type="EMBL" id="JBHSDC010000029">
    <property type="protein sequence ID" value="MFC4233241.1"/>
    <property type="molecule type" value="Genomic_DNA"/>
</dbReference>
<sequence length="290" mass="32705">MNVIWVTIERLFYSKTAVKLSINFSTSHFYLCIKNNTSLSPIITKNKIGQPFVQFEAIYSTNSYAIDSLQANLAAHGTAYFAHHQTAGKGQRGKEWHTQPSSNIILSVIVDSTALGIHQQFQLSVAVALACHDFFSQYAGDETTVKWPNDIYWRDRKAAGILIENIIKGNVWQWAVVGIGININQTSFGEYAKNPVSLKQITGEQFDTVKLAKELCNELDHRYQQLLNRDFTTLLSEYNQYLYKAGQVVKLKKDTATFTCTIKQVNSNGQLEVIGAAKDCFEFGEVEWVI</sequence>
<keyword evidence="1 3" id="KW-0436">Ligase</keyword>
<dbReference type="InterPro" id="IPR045864">
    <property type="entry name" value="aa-tRNA-synth_II/BPL/LPL"/>
</dbReference>
<name>A0ABV8Q0I3_9BACT</name>
<evidence type="ECO:0000313" key="3">
    <source>
        <dbReference type="EMBL" id="MFC4233241.1"/>
    </source>
</evidence>
<dbReference type="SUPFAM" id="SSF55681">
    <property type="entry name" value="Class II aaRS and biotin synthetases"/>
    <property type="match status" value="1"/>
</dbReference>
<gene>
    <name evidence="3" type="ORF">ACFOW1_15170</name>
</gene>
<dbReference type="CDD" id="cd16442">
    <property type="entry name" value="BPL"/>
    <property type="match status" value="1"/>
</dbReference>
<dbReference type="Proteomes" id="UP001595906">
    <property type="component" value="Unassembled WGS sequence"/>
</dbReference>
<comment type="caution">
    <text evidence="3">The sequence shown here is derived from an EMBL/GenBank/DDBJ whole genome shotgun (WGS) entry which is preliminary data.</text>
</comment>
<feature type="domain" description="BPL/LPL catalytic" evidence="2">
    <location>
        <begin position="47"/>
        <end position="227"/>
    </location>
</feature>
<evidence type="ECO:0000313" key="4">
    <source>
        <dbReference type="Proteomes" id="UP001595906"/>
    </source>
</evidence>
<dbReference type="Pfam" id="PF03099">
    <property type="entry name" value="BPL_LplA_LipB"/>
    <property type="match status" value="1"/>
</dbReference>
<proteinExistence type="predicted"/>
<evidence type="ECO:0000256" key="1">
    <source>
        <dbReference type="ARBA" id="ARBA00022598"/>
    </source>
</evidence>
<dbReference type="RefSeq" id="WP_379015440.1">
    <property type="nucleotide sequence ID" value="NZ_JBHSDC010000029.1"/>
</dbReference>
<dbReference type="PANTHER" id="PTHR12835:SF5">
    <property type="entry name" value="BIOTIN--PROTEIN LIGASE"/>
    <property type="match status" value="1"/>
</dbReference>
<dbReference type="Gene3D" id="3.30.930.10">
    <property type="entry name" value="Bira Bifunctional Protein, Domain 2"/>
    <property type="match status" value="1"/>
</dbReference>
<dbReference type="EC" id="6.3.4.15" evidence="3"/>
<accession>A0ABV8Q0I3</accession>
<dbReference type="InterPro" id="IPR004408">
    <property type="entry name" value="Biotin_CoA_COase_ligase"/>
</dbReference>
<reference evidence="4" key="1">
    <citation type="journal article" date="2019" name="Int. J. Syst. Evol. Microbiol.">
        <title>The Global Catalogue of Microorganisms (GCM) 10K type strain sequencing project: providing services to taxonomists for standard genome sequencing and annotation.</title>
        <authorList>
            <consortium name="The Broad Institute Genomics Platform"/>
            <consortium name="The Broad Institute Genome Sequencing Center for Infectious Disease"/>
            <person name="Wu L."/>
            <person name="Ma J."/>
        </authorList>
    </citation>
    <scope>NUCLEOTIDE SEQUENCE [LARGE SCALE GENOMIC DNA]</scope>
    <source>
        <strain evidence="4">CECT 8010</strain>
    </source>
</reference>
<organism evidence="3 4">
    <name type="scientific">Parasediminibacterium paludis</name>
    <dbReference type="NCBI Taxonomy" id="908966"/>
    <lineage>
        <taxon>Bacteria</taxon>
        <taxon>Pseudomonadati</taxon>
        <taxon>Bacteroidota</taxon>
        <taxon>Chitinophagia</taxon>
        <taxon>Chitinophagales</taxon>
        <taxon>Chitinophagaceae</taxon>
        <taxon>Parasediminibacterium</taxon>
    </lineage>
</organism>
<dbReference type="NCBIfam" id="TIGR00121">
    <property type="entry name" value="birA_ligase"/>
    <property type="match status" value="1"/>
</dbReference>
<dbReference type="PANTHER" id="PTHR12835">
    <property type="entry name" value="BIOTIN PROTEIN LIGASE"/>
    <property type="match status" value="1"/>
</dbReference>
<dbReference type="GO" id="GO:0004077">
    <property type="term" value="F:biotin--[biotin carboxyl-carrier protein] ligase activity"/>
    <property type="evidence" value="ECO:0007669"/>
    <property type="project" value="UniProtKB-EC"/>
</dbReference>
<protein>
    <submittedName>
        <fullName evidence="3">Biotin--[acetyl-CoA-carboxylase] ligase</fullName>
        <ecNumber evidence="3">6.3.4.15</ecNumber>
    </submittedName>
</protein>
<keyword evidence="4" id="KW-1185">Reference proteome</keyword>
<evidence type="ECO:0000259" key="2">
    <source>
        <dbReference type="PROSITE" id="PS51733"/>
    </source>
</evidence>
<dbReference type="PROSITE" id="PS51733">
    <property type="entry name" value="BPL_LPL_CATALYTIC"/>
    <property type="match status" value="1"/>
</dbReference>